<comment type="caution">
    <text evidence="1">The sequence shown here is derived from an EMBL/GenBank/DDBJ whole genome shotgun (WGS) entry which is preliminary data.</text>
</comment>
<dbReference type="EMBL" id="AYXG01000056">
    <property type="protein sequence ID" value="EWC63108.1"/>
    <property type="molecule type" value="Genomic_DNA"/>
</dbReference>
<evidence type="ECO:0008006" key="3">
    <source>
        <dbReference type="Google" id="ProtNLM"/>
    </source>
</evidence>
<dbReference type="STRING" id="909613.UO65_1602"/>
<sequence>MTPTPLRTTLALHDGGDLVAAVPNLLGFHPVDSLVLITVVERRGGGDAAIGTVIRADIPVPEDYGGMARHLTEITTGHSASAAFLVLVGGERLAHKDLVRRVVVNLEAASVTVPHALWAPATVEGQPWWCYADCACTGTVVDPDTSALAVAMTVAGAVRYPDRQSLADTLTPDPRVDLARRAALIRSATTPPDPSLIDETISEMFAAGASDPPAPEPELDDDLVAGLAIALSDADIRGHCLTIALTERAGVAERLWTRLVRMLPDPHRSVPACLLAVHAYLRGDGALAQMALELANAADADNNLAALMRACLERALPPDEFRDMITRSIG</sequence>
<dbReference type="Pfam" id="PF13830">
    <property type="entry name" value="DUF4192"/>
    <property type="match status" value="1"/>
</dbReference>
<reference evidence="1 2" key="1">
    <citation type="journal article" date="2014" name="Genome Announc.">
        <title>Draft Genome Sequence of the Antitrypanosomally Active Sponge-Associated Bacterium Actinokineospora sp. Strain EG49.</title>
        <authorList>
            <person name="Harjes J."/>
            <person name="Ryu T."/>
            <person name="Abdelmohsen U.R."/>
            <person name="Moitinho-Silva L."/>
            <person name="Horn H."/>
            <person name="Ravasi T."/>
            <person name="Hentschel U."/>
        </authorList>
    </citation>
    <scope>NUCLEOTIDE SEQUENCE [LARGE SCALE GENOMIC DNA]</scope>
    <source>
        <strain evidence="1 2">EG49</strain>
    </source>
</reference>
<dbReference type="eggNOG" id="ENOG5031GJC">
    <property type="taxonomic scope" value="Bacteria"/>
</dbReference>
<accession>W7IRZ2</accession>
<evidence type="ECO:0000313" key="2">
    <source>
        <dbReference type="Proteomes" id="UP000019277"/>
    </source>
</evidence>
<evidence type="ECO:0000313" key="1">
    <source>
        <dbReference type="EMBL" id="EWC63108.1"/>
    </source>
</evidence>
<dbReference type="RefSeq" id="WP_035280072.1">
    <property type="nucleotide sequence ID" value="NZ_AYXG01000056.1"/>
</dbReference>
<dbReference type="OrthoDB" id="3264463at2"/>
<dbReference type="Proteomes" id="UP000019277">
    <property type="component" value="Unassembled WGS sequence"/>
</dbReference>
<name>W7IRZ2_9PSEU</name>
<protein>
    <recommendedName>
        <fullName evidence="3">DUF4192 domain-containing protein</fullName>
    </recommendedName>
</protein>
<gene>
    <name evidence="1" type="ORF">UO65_1602</name>
</gene>
<dbReference type="AlphaFoldDB" id="W7IRZ2"/>
<keyword evidence="2" id="KW-1185">Reference proteome</keyword>
<accession>A0A8E2WZI9</accession>
<proteinExistence type="predicted"/>
<dbReference type="InterPro" id="IPR025447">
    <property type="entry name" value="DUF4192"/>
</dbReference>
<organism evidence="1 2">
    <name type="scientific">Actinokineospora spheciospongiae</name>
    <dbReference type="NCBI Taxonomy" id="909613"/>
    <lineage>
        <taxon>Bacteria</taxon>
        <taxon>Bacillati</taxon>
        <taxon>Actinomycetota</taxon>
        <taxon>Actinomycetes</taxon>
        <taxon>Pseudonocardiales</taxon>
        <taxon>Pseudonocardiaceae</taxon>
        <taxon>Actinokineospora</taxon>
    </lineage>
</organism>